<reference evidence="1 2" key="1">
    <citation type="submission" date="2016-10" db="EMBL/GenBank/DDBJ databases">
        <authorList>
            <person name="de Groot N.N."/>
        </authorList>
    </citation>
    <scope>NUCLEOTIDE SEQUENCE [LARGE SCALE GENOMIC DNA]</scope>
    <source>
        <strain evidence="1 2">CGMCC 4.1877</strain>
    </source>
</reference>
<dbReference type="EMBL" id="FOUY01000047">
    <property type="protein sequence ID" value="SFO35837.1"/>
    <property type="molecule type" value="Genomic_DNA"/>
</dbReference>
<dbReference type="Proteomes" id="UP000199614">
    <property type="component" value="Unassembled WGS sequence"/>
</dbReference>
<proteinExistence type="predicted"/>
<dbReference type="STRING" id="260086.SAMN05216207_104712"/>
<sequence>MNNVHWAPATGGIRTLGRGEAIEALRPADGLGPDEAVVVIGDNNDIAVHGTKDELRAMLTRLQGQVEQLAPTVDLPGGRVEYFEEGWDEVWGGRFDATCPCGNAACSSGFYFADRDGSAYSFDDPPQGWQGHQTMGCPDCGRFYRQVEHDERGYPVAGCQPVDHRIDIAYARTCMHETEKTQVSAGEG</sequence>
<dbReference type="AlphaFoldDB" id="A0A1I5GIR6"/>
<dbReference type="RefSeq" id="WP_093353661.1">
    <property type="nucleotide sequence ID" value="NZ_FOUY01000047.1"/>
</dbReference>
<accession>A0A1I5GIR6</accession>
<protein>
    <submittedName>
        <fullName evidence="1">Uncharacterized protein</fullName>
    </submittedName>
</protein>
<organism evidence="1 2">
    <name type="scientific">Pseudonocardia ammonioxydans</name>
    <dbReference type="NCBI Taxonomy" id="260086"/>
    <lineage>
        <taxon>Bacteria</taxon>
        <taxon>Bacillati</taxon>
        <taxon>Actinomycetota</taxon>
        <taxon>Actinomycetes</taxon>
        <taxon>Pseudonocardiales</taxon>
        <taxon>Pseudonocardiaceae</taxon>
        <taxon>Pseudonocardia</taxon>
    </lineage>
</organism>
<name>A0A1I5GIR6_PSUAM</name>
<gene>
    <name evidence="1" type="ORF">SAMN05216207_104712</name>
</gene>
<keyword evidence="2" id="KW-1185">Reference proteome</keyword>
<evidence type="ECO:0000313" key="1">
    <source>
        <dbReference type="EMBL" id="SFO35837.1"/>
    </source>
</evidence>
<evidence type="ECO:0000313" key="2">
    <source>
        <dbReference type="Proteomes" id="UP000199614"/>
    </source>
</evidence>